<evidence type="ECO:0000256" key="1">
    <source>
        <dbReference type="SAM" id="SignalP"/>
    </source>
</evidence>
<name>S8A8S3_DACHA</name>
<dbReference type="Proteomes" id="UP000015100">
    <property type="component" value="Unassembled WGS sequence"/>
</dbReference>
<proteinExistence type="predicted"/>
<evidence type="ECO:0000313" key="3">
    <source>
        <dbReference type="Proteomes" id="UP000015100"/>
    </source>
</evidence>
<protein>
    <submittedName>
        <fullName evidence="2">Uncharacterized protein</fullName>
    </submittedName>
</protein>
<sequence>MLVQVTPLLFLLGIYFKGAASQLDEGGVIEKGDAIWTILAERGLGSDLGPSGQIDPNKLRDAAETIYIDYTRYLSDIGHSLTLVNFEYKMIADKKKKHEDDLLADNFCTVAQLREWESYSMNALDSSLSGFVSTYCGIPCRVENEFWSTPMNPISCVDEATALFEAYDCITDPRIAVGINLNPTSGFSPFAARFSWDSRLSPLEENPIEEHAPLNEPAIVEELQEPPDLHRNPVLSDELPPILGNGFGQIPLFPVNPPGVPISHSEPRSVKEKVSRKVYQCKKAAEDSLITTFAPPPSFAKIDDHFDPMWISTPIEPGLIPDGDSLLKDQVDASHCKTADDSSSDLLTQLDMAYQAVREEKFMHYFGRYHIWTIGLDNDEKVELTPDSLASEIKSSTDAFFSPIIQGYDPLLGLRPCAEESDGSPDGSITSTKYAQFIPEADNPNKKLEVEDLTGRDSPFDAFTVTRFIGVFLDTLSGTESLGTDDAVRPEIWDKISDGKVVGAELATYARNLQTRCPGGYSQFIQFLRENKQHVIVDTLAKGATIFISPGGLGHGAK</sequence>
<feature type="signal peptide" evidence="1">
    <location>
        <begin position="1"/>
        <end position="21"/>
    </location>
</feature>
<dbReference type="EMBL" id="AQGS01000472">
    <property type="protein sequence ID" value="EPS39400.1"/>
    <property type="molecule type" value="Genomic_DNA"/>
</dbReference>
<dbReference type="AlphaFoldDB" id="S8A8S3"/>
<keyword evidence="1" id="KW-0732">Signal</keyword>
<dbReference type="HOGENOM" id="CLU_488339_0_0_1"/>
<reference evidence="2 3" key="1">
    <citation type="journal article" date="2013" name="PLoS Genet.">
        <title>Genomic mechanisms accounting for the adaptation to parasitism in nematode-trapping fungi.</title>
        <authorList>
            <person name="Meerupati T."/>
            <person name="Andersson K.M."/>
            <person name="Friman E."/>
            <person name="Kumar D."/>
            <person name="Tunlid A."/>
            <person name="Ahren D."/>
        </authorList>
    </citation>
    <scope>NUCLEOTIDE SEQUENCE [LARGE SCALE GENOMIC DNA]</scope>
    <source>
        <strain evidence="2 3">CBS 200.50</strain>
    </source>
</reference>
<keyword evidence="3" id="KW-1185">Reference proteome</keyword>
<feature type="chain" id="PRO_5004547575" evidence="1">
    <location>
        <begin position="22"/>
        <end position="558"/>
    </location>
</feature>
<gene>
    <name evidence="2" type="ORF">H072_6813</name>
</gene>
<comment type="caution">
    <text evidence="2">The sequence shown here is derived from an EMBL/GenBank/DDBJ whole genome shotgun (WGS) entry which is preliminary data.</text>
</comment>
<evidence type="ECO:0000313" key="2">
    <source>
        <dbReference type="EMBL" id="EPS39400.1"/>
    </source>
</evidence>
<accession>S8A8S3</accession>
<reference evidence="3" key="2">
    <citation type="submission" date="2013-04" db="EMBL/GenBank/DDBJ databases">
        <title>Genomic mechanisms accounting for the adaptation to parasitism in nematode-trapping fungi.</title>
        <authorList>
            <person name="Ahren D.G."/>
        </authorList>
    </citation>
    <scope>NUCLEOTIDE SEQUENCE [LARGE SCALE GENOMIC DNA]</scope>
    <source>
        <strain evidence="3">CBS 200.50</strain>
    </source>
</reference>
<organism evidence="2 3">
    <name type="scientific">Dactylellina haptotyla (strain CBS 200.50)</name>
    <name type="common">Nematode-trapping fungus</name>
    <name type="synonym">Monacrosporium haptotylum</name>
    <dbReference type="NCBI Taxonomy" id="1284197"/>
    <lineage>
        <taxon>Eukaryota</taxon>
        <taxon>Fungi</taxon>
        <taxon>Dikarya</taxon>
        <taxon>Ascomycota</taxon>
        <taxon>Pezizomycotina</taxon>
        <taxon>Orbiliomycetes</taxon>
        <taxon>Orbiliales</taxon>
        <taxon>Orbiliaceae</taxon>
        <taxon>Dactylellina</taxon>
    </lineage>
</organism>